<dbReference type="AlphaFoldDB" id="A0A7K0DLG6"/>
<evidence type="ECO:0000313" key="3">
    <source>
        <dbReference type="Proteomes" id="UP000431401"/>
    </source>
</evidence>
<dbReference type="InterPro" id="IPR052164">
    <property type="entry name" value="Anthracycline_SecMetBiosynth"/>
</dbReference>
<dbReference type="SUPFAM" id="SSF54593">
    <property type="entry name" value="Glyoxalase/Bleomycin resistance protein/Dihydroxybiphenyl dioxygenase"/>
    <property type="match status" value="2"/>
</dbReference>
<evidence type="ECO:0000313" key="2">
    <source>
        <dbReference type="EMBL" id="MQY26501.1"/>
    </source>
</evidence>
<keyword evidence="3" id="KW-1185">Reference proteome</keyword>
<feature type="domain" description="VOC" evidence="1">
    <location>
        <begin position="9"/>
        <end position="122"/>
    </location>
</feature>
<feature type="domain" description="VOC" evidence="1">
    <location>
        <begin position="145"/>
        <end position="262"/>
    </location>
</feature>
<dbReference type="PANTHER" id="PTHR33993:SF10">
    <property type="entry name" value="CONSERVED PROTEIN"/>
    <property type="match status" value="1"/>
</dbReference>
<dbReference type="Gene3D" id="3.10.180.10">
    <property type="entry name" value="2,3-Dihydroxybiphenyl 1,2-Dioxygenase, domain 1"/>
    <property type="match status" value="2"/>
</dbReference>
<reference evidence="2 3" key="1">
    <citation type="submission" date="2019-10" db="EMBL/GenBank/DDBJ databases">
        <title>Nocardia macrotermitis sp. nov. and Nocardia aurantia sp. nov., isolated from the gut of fungus growing-termite Macrotermes natalensis.</title>
        <authorList>
            <person name="Benndorf R."/>
            <person name="Schwitalla J."/>
            <person name="Martin K."/>
            <person name="De Beer W."/>
            <person name="Kaster A.-K."/>
            <person name="Vollmers J."/>
            <person name="Poulsen M."/>
            <person name="Beemelmanns C."/>
        </authorList>
    </citation>
    <scope>NUCLEOTIDE SEQUENCE [LARGE SCALE GENOMIC DNA]</scope>
    <source>
        <strain evidence="2 3">RB56</strain>
    </source>
</reference>
<dbReference type="InterPro" id="IPR029068">
    <property type="entry name" value="Glyas_Bleomycin-R_OHBP_Dase"/>
</dbReference>
<dbReference type="InterPro" id="IPR037523">
    <property type="entry name" value="VOC_core"/>
</dbReference>
<evidence type="ECO:0000259" key="1">
    <source>
        <dbReference type="PROSITE" id="PS51819"/>
    </source>
</evidence>
<dbReference type="RefSeq" id="WP_153340800.1">
    <property type="nucleotide sequence ID" value="NZ_WEGI01000004.1"/>
</dbReference>
<gene>
    <name evidence="2" type="ORF">NRB56_20710</name>
</gene>
<dbReference type="Proteomes" id="UP000431401">
    <property type="component" value="Unassembled WGS sequence"/>
</dbReference>
<sequence length="264" mass="27890">MTYTFRPGDPCWVDLFTSDADRAIAFYGELLGWTAERAEEFGGYINFSKDGELVAGGMPNDGTSGGPDQWTVYLHTTDAQATTDAAVAHGAQVVVPPMPVGDLGQMAVLGDPAGSGVGIWQPGTHRGFGALGVVGDGVWRDHVGHPSWFELHTRDYGTALDFYRTVFGWQDPFTVADTPEFRYTTIHSATPMLGGVMDSAAFLPAGAPGGWRVYFGVEDVDAAVKTVVALGGSVEREPENTPYGRLAAVADPGGVPFSLGGNTI</sequence>
<accession>A0A7K0DLG6</accession>
<dbReference type="Pfam" id="PF00903">
    <property type="entry name" value="Glyoxalase"/>
    <property type="match status" value="2"/>
</dbReference>
<dbReference type="OrthoDB" id="9793039at2"/>
<comment type="caution">
    <text evidence="2">The sequence shown here is derived from an EMBL/GenBank/DDBJ whole genome shotgun (WGS) entry which is preliminary data.</text>
</comment>
<dbReference type="EMBL" id="WEGI01000004">
    <property type="protein sequence ID" value="MQY26501.1"/>
    <property type="molecule type" value="Genomic_DNA"/>
</dbReference>
<proteinExistence type="predicted"/>
<organism evidence="2 3">
    <name type="scientific">Nocardia aurantia</name>
    <dbReference type="NCBI Taxonomy" id="2585199"/>
    <lineage>
        <taxon>Bacteria</taxon>
        <taxon>Bacillati</taxon>
        <taxon>Actinomycetota</taxon>
        <taxon>Actinomycetes</taxon>
        <taxon>Mycobacteriales</taxon>
        <taxon>Nocardiaceae</taxon>
        <taxon>Nocardia</taxon>
    </lineage>
</organism>
<dbReference type="CDD" id="cd07247">
    <property type="entry name" value="SgaA_N_like"/>
    <property type="match status" value="2"/>
</dbReference>
<dbReference type="PROSITE" id="PS51819">
    <property type="entry name" value="VOC"/>
    <property type="match status" value="2"/>
</dbReference>
<protein>
    <submittedName>
        <fullName evidence="2">Putative glyoxylase CFP32</fullName>
    </submittedName>
</protein>
<name>A0A7K0DLG6_9NOCA</name>
<dbReference type="InterPro" id="IPR004360">
    <property type="entry name" value="Glyas_Fos-R_dOase_dom"/>
</dbReference>
<dbReference type="PANTHER" id="PTHR33993">
    <property type="entry name" value="GLYOXALASE-RELATED"/>
    <property type="match status" value="1"/>
</dbReference>